<evidence type="ECO:0000256" key="4">
    <source>
        <dbReference type="SAM" id="Phobius"/>
    </source>
</evidence>
<dbReference type="SUPFAM" id="SSF53623">
    <property type="entry name" value="MurD-like peptide ligases, catalytic domain"/>
    <property type="match status" value="1"/>
</dbReference>
<keyword evidence="4" id="KW-0472">Membrane</keyword>
<proteinExistence type="predicted"/>
<sequence>MLSIISFISFFWFIRTVKAVFFWIYLWQLKEYHVGRFLDHFRTYKGKKLIFNALLAAKLVLLGLLLLSNGLLLLVSDILLLLYGAEAFIFIAAFLRGKFKKPVATFKTIFLTIVSFLGVMGYLSLADKHRPSDAWFIFAILLFDIGAPILISLAVLLFQPLFVIGRNGILKKAKSKIAKYPNLIIIGITGSYGKTSTKEFLATILSKKYQVLKTPAHQNSEIGIATCILKELNEKHQVFIVEMGSYKKGGISLLCDMVKPKIGLVAGVNDQHLALFGSLDNLLSAEGGRELLNHLPADGTLVVNGDNKYCVDLYKKTQIKKKIYTITNDKIDSDIWTEDITLQEDSISFIVKSREKEMVPFTVNVLGKQNVQNLLGASLVARELGMSLEEISLVCKDIVQAQASITLHKNKYGITVIDSSYSSNPNGVIADLDYLNIFSGKKVIIMPCLIELGDRSGEIHRQIGKKIAQVCDTAIITTKDQFDQIKAGAMENGMPSANIMFSENPESIFNTITTLCKSGDAVFLEGRVPEALIRALMQ</sequence>
<feature type="transmembrane region" description="Helical" evidence="4">
    <location>
        <begin position="104"/>
        <end position="123"/>
    </location>
</feature>
<keyword evidence="4" id="KW-1133">Transmembrane helix</keyword>
<dbReference type="InterPro" id="IPR036615">
    <property type="entry name" value="Mur_ligase_C_dom_sf"/>
</dbReference>
<feature type="transmembrane region" description="Helical" evidence="4">
    <location>
        <begin position="49"/>
        <end position="67"/>
    </location>
</feature>
<feature type="transmembrane region" description="Helical" evidence="4">
    <location>
        <begin position="6"/>
        <end position="28"/>
    </location>
</feature>
<dbReference type="EMBL" id="MHOO01000004">
    <property type="protein sequence ID" value="OGZ64592.1"/>
    <property type="molecule type" value="Genomic_DNA"/>
</dbReference>
<dbReference type="Pfam" id="PF02875">
    <property type="entry name" value="Mur_ligase_C"/>
    <property type="match status" value="1"/>
</dbReference>
<evidence type="ECO:0000256" key="1">
    <source>
        <dbReference type="ARBA" id="ARBA00022598"/>
    </source>
</evidence>
<protein>
    <submittedName>
        <fullName evidence="7">Uncharacterized protein</fullName>
    </submittedName>
</protein>
<dbReference type="STRING" id="1802202.A2730_02765"/>
<accession>A0A1G2HPX2</accession>
<dbReference type="InterPro" id="IPR051046">
    <property type="entry name" value="MurCDEF_CellWall_CoF430Synth"/>
</dbReference>
<evidence type="ECO:0000259" key="5">
    <source>
        <dbReference type="Pfam" id="PF02875"/>
    </source>
</evidence>
<dbReference type="Gene3D" id="3.40.1190.10">
    <property type="entry name" value="Mur-like, catalytic domain"/>
    <property type="match status" value="1"/>
</dbReference>
<dbReference type="InterPro" id="IPR036565">
    <property type="entry name" value="Mur-like_cat_sf"/>
</dbReference>
<reference evidence="7 8" key="1">
    <citation type="journal article" date="2016" name="Nat. Commun.">
        <title>Thousands of microbial genomes shed light on interconnected biogeochemical processes in an aquifer system.</title>
        <authorList>
            <person name="Anantharaman K."/>
            <person name="Brown C.T."/>
            <person name="Hug L.A."/>
            <person name="Sharon I."/>
            <person name="Castelle C.J."/>
            <person name="Probst A.J."/>
            <person name="Thomas B.C."/>
            <person name="Singh A."/>
            <person name="Wilkins M.J."/>
            <person name="Karaoz U."/>
            <person name="Brodie E.L."/>
            <person name="Williams K.H."/>
            <person name="Hubbard S.S."/>
            <person name="Banfield J.F."/>
        </authorList>
    </citation>
    <scope>NUCLEOTIDE SEQUENCE [LARGE SCALE GENOMIC DNA]</scope>
</reference>
<dbReference type="InterPro" id="IPR004101">
    <property type="entry name" value="Mur_ligase_C"/>
</dbReference>
<dbReference type="SUPFAM" id="SSF53244">
    <property type="entry name" value="MurD-like peptide ligases, peptide-binding domain"/>
    <property type="match status" value="1"/>
</dbReference>
<feature type="transmembrane region" description="Helical" evidence="4">
    <location>
        <begin position="73"/>
        <end position="95"/>
    </location>
</feature>
<feature type="transmembrane region" description="Helical" evidence="4">
    <location>
        <begin position="135"/>
        <end position="164"/>
    </location>
</feature>
<evidence type="ECO:0000313" key="7">
    <source>
        <dbReference type="EMBL" id="OGZ64592.1"/>
    </source>
</evidence>
<comment type="caution">
    <text evidence="7">The sequence shown here is derived from an EMBL/GenBank/DDBJ whole genome shotgun (WGS) entry which is preliminary data.</text>
</comment>
<evidence type="ECO:0000259" key="6">
    <source>
        <dbReference type="Pfam" id="PF08245"/>
    </source>
</evidence>
<keyword evidence="3" id="KW-0067">ATP-binding</keyword>
<dbReference type="AlphaFoldDB" id="A0A1G2HPX2"/>
<evidence type="ECO:0000256" key="2">
    <source>
        <dbReference type="ARBA" id="ARBA00022741"/>
    </source>
</evidence>
<keyword evidence="2" id="KW-0547">Nucleotide-binding</keyword>
<feature type="domain" description="Mur ligase central" evidence="6">
    <location>
        <begin position="188"/>
        <end position="381"/>
    </location>
</feature>
<name>A0A1G2HPX2_9BACT</name>
<dbReference type="Pfam" id="PF08245">
    <property type="entry name" value="Mur_ligase_M"/>
    <property type="match status" value="1"/>
</dbReference>
<keyword evidence="4" id="KW-0812">Transmembrane</keyword>
<dbReference type="Proteomes" id="UP000176855">
    <property type="component" value="Unassembled WGS sequence"/>
</dbReference>
<dbReference type="PANTHER" id="PTHR43024">
    <property type="entry name" value="UDP-N-ACETYLMURAMOYL-TRIPEPTIDE--D-ALANYL-D-ALANINE LIGASE"/>
    <property type="match status" value="1"/>
</dbReference>
<dbReference type="GO" id="GO:0005524">
    <property type="term" value="F:ATP binding"/>
    <property type="evidence" value="ECO:0007669"/>
    <property type="project" value="UniProtKB-KW"/>
</dbReference>
<dbReference type="Gene3D" id="3.90.190.20">
    <property type="entry name" value="Mur ligase, C-terminal domain"/>
    <property type="match status" value="1"/>
</dbReference>
<keyword evidence="1" id="KW-0436">Ligase</keyword>
<dbReference type="PANTHER" id="PTHR43024:SF1">
    <property type="entry name" value="UDP-N-ACETYLMURAMOYL-TRIPEPTIDE--D-ALANYL-D-ALANINE LIGASE"/>
    <property type="match status" value="1"/>
</dbReference>
<feature type="domain" description="Mur ligase C-terminal" evidence="5">
    <location>
        <begin position="409"/>
        <end position="526"/>
    </location>
</feature>
<gene>
    <name evidence="7" type="ORF">A2730_02765</name>
</gene>
<dbReference type="GO" id="GO:0016881">
    <property type="term" value="F:acid-amino acid ligase activity"/>
    <property type="evidence" value="ECO:0007669"/>
    <property type="project" value="InterPro"/>
</dbReference>
<dbReference type="InterPro" id="IPR013221">
    <property type="entry name" value="Mur_ligase_cen"/>
</dbReference>
<evidence type="ECO:0000313" key="8">
    <source>
        <dbReference type="Proteomes" id="UP000176855"/>
    </source>
</evidence>
<organism evidence="7 8">
    <name type="scientific">Candidatus Staskawiczbacteria bacterium RIFCSPHIGHO2_01_FULL_39_25</name>
    <dbReference type="NCBI Taxonomy" id="1802202"/>
    <lineage>
        <taxon>Bacteria</taxon>
        <taxon>Candidatus Staskawicziibacteriota</taxon>
    </lineage>
</organism>
<evidence type="ECO:0000256" key="3">
    <source>
        <dbReference type="ARBA" id="ARBA00022840"/>
    </source>
</evidence>